<dbReference type="Proteomes" id="UP000022311">
    <property type="component" value="Unassembled WGS sequence"/>
</dbReference>
<dbReference type="Gene3D" id="3.30.70.1290">
    <property type="entry name" value="Transposase IS200-like"/>
    <property type="match status" value="1"/>
</dbReference>
<evidence type="ECO:0000313" key="3">
    <source>
        <dbReference type="Proteomes" id="UP000022311"/>
    </source>
</evidence>
<dbReference type="InterPro" id="IPR002686">
    <property type="entry name" value="Transposase_17"/>
</dbReference>
<name>A0AAV3M7M5_9GAMM</name>
<dbReference type="AlphaFoldDB" id="A0AAV3M7M5"/>
<evidence type="ECO:0000313" key="2">
    <source>
        <dbReference type="EMBL" id="EUD11745.1"/>
    </source>
</evidence>
<protein>
    <submittedName>
        <fullName evidence="2">Transposase IS200-like domain protein</fullName>
    </submittedName>
</protein>
<dbReference type="GO" id="GO:0006313">
    <property type="term" value="P:DNA transposition"/>
    <property type="evidence" value="ECO:0007669"/>
    <property type="project" value="InterPro"/>
</dbReference>
<proteinExistence type="predicted"/>
<dbReference type="InterPro" id="IPR036515">
    <property type="entry name" value="Transposase_17_sf"/>
</dbReference>
<dbReference type="PANTHER" id="PTHR33360:SF2">
    <property type="entry name" value="TRANSPOSASE FOR INSERTION SEQUENCE ELEMENT IS200"/>
    <property type="match status" value="1"/>
</dbReference>
<dbReference type="PANTHER" id="PTHR33360">
    <property type="entry name" value="TRANSPOSASE FOR INSERTION SEQUENCE ELEMENT IS200"/>
    <property type="match status" value="1"/>
</dbReference>
<sequence length="74" mass="8117">MILLFVNSPNVASSNLANSLKGVSSKMIIKKNHPTIKGKLWRNVLWSPSYSAGSCSGTPISIIQQYIEQQKTPD</sequence>
<feature type="domain" description="Transposase IS200-like" evidence="1">
    <location>
        <begin position="4"/>
        <end position="70"/>
    </location>
</feature>
<dbReference type="GO" id="GO:0003677">
    <property type="term" value="F:DNA binding"/>
    <property type="evidence" value="ECO:0007669"/>
    <property type="project" value="InterPro"/>
</dbReference>
<gene>
    <name evidence="2" type="ORF">HMPREF1563_0352</name>
</gene>
<dbReference type="GO" id="GO:0004803">
    <property type="term" value="F:transposase activity"/>
    <property type="evidence" value="ECO:0007669"/>
    <property type="project" value="InterPro"/>
</dbReference>
<comment type="caution">
    <text evidence="2">The sequence shown here is derived from an EMBL/GenBank/DDBJ whole genome shotgun (WGS) entry which is preliminary data.</text>
</comment>
<accession>A0AAV3M7M5</accession>
<evidence type="ECO:0000259" key="1">
    <source>
        <dbReference type="Pfam" id="PF01797"/>
    </source>
</evidence>
<dbReference type="SUPFAM" id="SSF143422">
    <property type="entry name" value="Transposase IS200-like"/>
    <property type="match status" value="1"/>
</dbReference>
<dbReference type="Pfam" id="PF01797">
    <property type="entry name" value="Y1_Tnp"/>
    <property type="match status" value="1"/>
</dbReference>
<dbReference type="EMBL" id="JALD01000038">
    <property type="protein sequence ID" value="EUD11745.1"/>
    <property type="molecule type" value="Genomic_DNA"/>
</dbReference>
<reference evidence="2 3" key="1">
    <citation type="submission" date="2014-01" db="EMBL/GenBank/DDBJ databases">
        <authorList>
            <person name="Durkin A.S."/>
            <person name="McCorrison J."/>
            <person name="Torralba M."/>
            <person name="Gillis M."/>
            <person name="Haft D.H."/>
            <person name="Methe B."/>
            <person name="Sutton G."/>
            <person name="Nelson K.E."/>
        </authorList>
    </citation>
    <scope>NUCLEOTIDE SEQUENCE [LARGE SCALE GENOMIC DNA]</scope>
    <source>
        <strain evidence="2 3">205/92</strain>
    </source>
</reference>
<organism evidence="2 3">
    <name type="scientific">Providencia alcalifaciens 205/92</name>
    <dbReference type="NCBI Taxonomy" id="1256988"/>
    <lineage>
        <taxon>Bacteria</taxon>
        <taxon>Pseudomonadati</taxon>
        <taxon>Pseudomonadota</taxon>
        <taxon>Gammaproteobacteria</taxon>
        <taxon>Enterobacterales</taxon>
        <taxon>Morganellaceae</taxon>
        <taxon>Providencia</taxon>
    </lineage>
</organism>